<gene>
    <name evidence="1" type="ORF">FK004_15030</name>
</gene>
<name>A0A2S1LRU0_9FLAO</name>
<evidence type="ECO:0000313" key="1">
    <source>
        <dbReference type="EMBL" id="AWG26444.1"/>
    </source>
</evidence>
<dbReference type="KEGG" id="fki:FK004_15030"/>
<accession>A0A2S1LRU0</accession>
<proteinExistence type="predicted"/>
<evidence type="ECO:0000313" key="2">
    <source>
        <dbReference type="Proteomes" id="UP000244677"/>
    </source>
</evidence>
<dbReference type="Proteomes" id="UP000244677">
    <property type="component" value="Chromosome"/>
</dbReference>
<reference evidence="1 2" key="1">
    <citation type="submission" date="2017-04" db="EMBL/GenBank/DDBJ databases">
        <title>Complete genome sequence of Flavobacterium kingsejong AJ004.</title>
        <authorList>
            <person name="Lee P.C."/>
        </authorList>
    </citation>
    <scope>NUCLEOTIDE SEQUENCE [LARGE SCALE GENOMIC DNA]</scope>
    <source>
        <strain evidence="1 2">AJ004</strain>
    </source>
</reference>
<protein>
    <submittedName>
        <fullName evidence="1">Uncharacterized protein</fullName>
    </submittedName>
</protein>
<dbReference type="AlphaFoldDB" id="A0A2S1LRU0"/>
<keyword evidence="2" id="KW-1185">Reference proteome</keyword>
<dbReference type="EMBL" id="CP020919">
    <property type="protein sequence ID" value="AWG26444.1"/>
    <property type="molecule type" value="Genomic_DNA"/>
</dbReference>
<sequence length="73" mass="8281">MGCGVVSKVAKAKLYGKKLNSMKKLFTFLLSTFAFLYGVLTDSELYFKIIISDQEQKLGRNVKIKSEICNLRI</sequence>
<organism evidence="1 2">
    <name type="scientific">Flavobacterium kingsejongi</name>
    <dbReference type="NCBI Taxonomy" id="1678728"/>
    <lineage>
        <taxon>Bacteria</taxon>
        <taxon>Pseudomonadati</taxon>
        <taxon>Bacteroidota</taxon>
        <taxon>Flavobacteriia</taxon>
        <taxon>Flavobacteriales</taxon>
        <taxon>Flavobacteriaceae</taxon>
        <taxon>Flavobacterium</taxon>
    </lineage>
</organism>